<dbReference type="Pfam" id="PF00982">
    <property type="entry name" value="Glyco_transf_20"/>
    <property type="match status" value="1"/>
</dbReference>
<dbReference type="RefSeq" id="WP_166177992.1">
    <property type="nucleotide sequence ID" value="NZ_CP045119.1"/>
</dbReference>
<dbReference type="InterPro" id="IPR001830">
    <property type="entry name" value="Glyco_trans_20"/>
</dbReference>
<dbReference type="PANTHER" id="PTHR10788">
    <property type="entry name" value="TREHALOSE-6-PHOSPHATE SYNTHASE"/>
    <property type="match status" value="1"/>
</dbReference>
<dbReference type="PANTHER" id="PTHR10788:SF106">
    <property type="entry name" value="BCDNA.GH08860"/>
    <property type="match status" value="1"/>
</dbReference>
<evidence type="ECO:0000256" key="1">
    <source>
        <dbReference type="ARBA" id="ARBA00008799"/>
    </source>
</evidence>
<feature type="compositionally biased region" description="Basic and acidic residues" evidence="2">
    <location>
        <begin position="1"/>
        <end position="18"/>
    </location>
</feature>
<dbReference type="Gene3D" id="3.40.50.2000">
    <property type="entry name" value="Glycogen Phosphorylase B"/>
    <property type="match status" value="2"/>
</dbReference>
<dbReference type="KEGG" id="rub:GBA63_16790"/>
<comment type="similarity">
    <text evidence="1">Belongs to the glycosyltransferase 20 family.</text>
</comment>
<evidence type="ECO:0000313" key="3">
    <source>
        <dbReference type="EMBL" id="QIN84117.1"/>
    </source>
</evidence>
<dbReference type="GO" id="GO:0003825">
    <property type="term" value="F:alpha,alpha-trehalose-phosphate synthase (UDP-forming) activity"/>
    <property type="evidence" value="ECO:0007669"/>
    <property type="project" value="TreeGrafter"/>
</dbReference>
<accession>A0A6G8QCY1</accession>
<protein>
    <submittedName>
        <fullName evidence="3">Trehalose-6-phosphate synthase</fullName>
    </submittedName>
</protein>
<name>A0A6G8QCY1_9ACTN</name>
<dbReference type="Proteomes" id="UP000501452">
    <property type="component" value="Chromosome"/>
</dbReference>
<dbReference type="EMBL" id="CP045119">
    <property type="protein sequence ID" value="QIN84117.1"/>
    <property type="molecule type" value="Genomic_DNA"/>
</dbReference>
<reference evidence="3 4" key="1">
    <citation type="submission" date="2019-10" db="EMBL/GenBank/DDBJ databases">
        <title>Rubrobacter sp nov SCSIO 52090 isolated from a deep-sea sediment in the South China Sea.</title>
        <authorList>
            <person name="Chen R.W."/>
        </authorList>
    </citation>
    <scope>NUCLEOTIDE SEQUENCE [LARGE SCALE GENOMIC DNA]</scope>
    <source>
        <strain evidence="3 4">SCSIO 52909</strain>
    </source>
</reference>
<feature type="compositionally biased region" description="Basic and acidic residues" evidence="2">
    <location>
        <begin position="40"/>
        <end position="49"/>
    </location>
</feature>
<dbReference type="GO" id="GO:0005992">
    <property type="term" value="P:trehalose biosynthetic process"/>
    <property type="evidence" value="ECO:0007669"/>
    <property type="project" value="InterPro"/>
</dbReference>
<dbReference type="AlphaFoldDB" id="A0A6G8QCY1"/>
<keyword evidence="4" id="KW-1185">Reference proteome</keyword>
<evidence type="ECO:0000256" key="2">
    <source>
        <dbReference type="SAM" id="MobiDB-lite"/>
    </source>
</evidence>
<evidence type="ECO:0000313" key="4">
    <source>
        <dbReference type="Proteomes" id="UP000501452"/>
    </source>
</evidence>
<gene>
    <name evidence="3" type="ORF">GBA63_16790</name>
</gene>
<feature type="region of interest" description="Disordered" evidence="2">
    <location>
        <begin position="1"/>
        <end position="53"/>
    </location>
</feature>
<dbReference type="CDD" id="cd03788">
    <property type="entry name" value="GT20_TPS"/>
    <property type="match status" value="1"/>
</dbReference>
<dbReference type="SUPFAM" id="SSF53756">
    <property type="entry name" value="UDP-Glycosyltransferase/glycogen phosphorylase"/>
    <property type="match status" value="1"/>
</dbReference>
<organism evidence="3 4">
    <name type="scientific">Rubrobacter tropicus</name>
    <dbReference type="NCBI Taxonomy" id="2653851"/>
    <lineage>
        <taxon>Bacteria</taxon>
        <taxon>Bacillati</taxon>
        <taxon>Actinomycetota</taxon>
        <taxon>Rubrobacteria</taxon>
        <taxon>Rubrobacterales</taxon>
        <taxon>Rubrobacteraceae</taxon>
        <taxon>Rubrobacter</taxon>
    </lineage>
</organism>
<sequence length="507" mass="56599">MAESQQRDSRSESPEGRSRVTQGDRGPTVVVSNRGPVTFSRDEDGERQHSRGAGGLVTALNAVLRRSEGAVWIASAQSEEDAEVAREPAPYEVEDLRVRLVEHDGAAYDLMYNTLANPLLWFVQHGLYNLPYSPRLGDDTREAWENGYLAVNRNFARAAADTVGDAPSATILLHDYQLYMTPLFLRGELGDRAEDAFVSLFVHIPWPEPDGWGILPNYMREGILESLLSADVVAFHTRAYARNFMETAARVLGAEVDLDNGTVRYAGREVWVRAYPISIDPAEFEELAGSEAVLEQEEFVKGLPGKLLLRVDRTDLSKNVVRGFEAYGRMLERHPEMKEDVTFLAQLQPSRGDIPEYAAYMEAVGRTVEEVNERHGTGSWRPIELFMQDNFPRSVAAYKNYDALLVNAVRDGMNLVAKEAAVVNEKDGVLILSEYAGAHEELGDSALTVNPYDLDEQADAIHEALTMPEDERHRRAGALRETVLSNTIEDWVEAQVKDIEAFREKGG</sequence>
<proteinExistence type="inferred from homology"/>